<dbReference type="AlphaFoldDB" id="A0A8J3YJQ0"/>
<proteinExistence type="predicted"/>
<dbReference type="Proteomes" id="UP000619260">
    <property type="component" value="Unassembled WGS sequence"/>
</dbReference>
<feature type="transmembrane region" description="Helical" evidence="1">
    <location>
        <begin position="102"/>
        <end position="120"/>
    </location>
</feature>
<dbReference type="EMBL" id="BOPF01000012">
    <property type="protein sequence ID" value="GIJ46664.1"/>
    <property type="molecule type" value="Genomic_DNA"/>
</dbReference>
<accession>A0A8J3YJQ0</accession>
<reference evidence="2" key="1">
    <citation type="submission" date="2021-01" db="EMBL/GenBank/DDBJ databases">
        <title>Whole genome shotgun sequence of Virgisporangium aliadipatigenens NBRC 105644.</title>
        <authorList>
            <person name="Komaki H."/>
            <person name="Tamura T."/>
        </authorList>
    </citation>
    <scope>NUCLEOTIDE SEQUENCE</scope>
    <source>
        <strain evidence="2">NBRC 105644</strain>
    </source>
</reference>
<dbReference type="RefSeq" id="WP_203900190.1">
    <property type="nucleotide sequence ID" value="NZ_BOPF01000012.1"/>
</dbReference>
<keyword evidence="1" id="KW-0812">Transmembrane</keyword>
<keyword evidence="1" id="KW-0472">Membrane</keyword>
<keyword evidence="1" id="KW-1133">Transmembrane helix</keyword>
<evidence type="ECO:0000313" key="3">
    <source>
        <dbReference type="Proteomes" id="UP000619260"/>
    </source>
</evidence>
<sequence>MAALAVLPMLMGAFYLATKLGFTPDAAKRQNPLVALVMFYLGVQMALCAFAIPYYAWVHGYRAVDGNPLLRPLVTPLLAWTGVALGQLFGEYFTDAGVPGPLSLLTPVGGAVVMTLFALWKYRRAAAHYGITFRSGPPPQPAPDPEIPAY</sequence>
<keyword evidence="3" id="KW-1185">Reference proteome</keyword>
<name>A0A8J3YJQ0_9ACTN</name>
<organism evidence="2 3">
    <name type="scientific">Virgisporangium aliadipatigenens</name>
    <dbReference type="NCBI Taxonomy" id="741659"/>
    <lineage>
        <taxon>Bacteria</taxon>
        <taxon>Bacillati</taxon>
        <taxon>Actinomycetota</taxon>
        <taxon>Actinomycetes</taxon>
        <taxon>Micromonosporales</taxon>
        <taxon>Micromonosporaceae</taxon>
        <taxon>Virgisporangium</taxon>
    </lineage>
</organism>
<gene>
    <name evidence="2" type="ORF">Val02_35500</name>
</gene>
<evidence type="ECO:0000313" key="2">
    <source>
        <dbReference type="EMBL" id="GIJ46664.1"/>
    </source>
</evidence>
<comment type="caution">
    <text evidence="2">The sequence shown here is derived from an EMBL/GenBank/DDBJ whole genome shotgun (WGS) entry which is preliminary data.</text>
</comment>
<feature type="transmembrane region" description="Helical" evidence="1">
    <location>
        <begin position="35"/>
        <end position="57"/>
    </location>
</feature>
<evidence type="ECO:0000256" key="1">
    <source>
        <dbReference type="SAM" id="Phobius"/>
    </source>
</evidence>
<protein>
    <submittedName>
        <fullName evidence="2">Uncharacterized protein</fullName>
    </submittedName>
</protein>